<feature type="region of interest" description="Disordered" evidence="2">
    <location>
        <begin position="73"/>
        <end position="146"/>
    </location>
</feature>
<feature type="coiled-coil region" evidence="1">
    <location>
        <begin position="179"/>
        <end position="229"/>
    </location>
</feature>
<feature type="compositionally biased region" description="Basic and acidic residues" evidence="2">
    <location>
        <begin position="79"/>
        <end position="99"/>
    </location>
</feature>
<feature type="compositionally biased region" description="Low complexity" evidence="2">
    <location>
        <begin position="137"/>
        <end position="146"/>
    </location>
</feature>
<evidence type="ECO:0000256" key="1">
    <source>
        <dbReference type="SAM" id="Coils"/>
    </source>
</evidence>
<feature type="compositionally biased region" description="Basic and acidic residues" evidence="2">
    <location>
        <begin position="25"/>
        <end position="36"/>
    </location>
</feature>
<evidence type="ECO:0000313" key="3">
    <source>
        <dbReference type="EMBL" id="MCT7360988.1"/>
    </source>
</evidence>
<organism evidence="3 4">
    <name type="scientific">Thalassolituus pacificus</name>
    <dbReference type="NCBI Taxonomy" id="2975440"/>
    <lineage>
        <taxon>Bacteria</taxon>
        <taxon>Pseudomonadati</taxon>
        <taxon>Pseudomonadota</taxon>
        <taxon>Gammaproteobacteria</taxon>
        <taxon>Oceanospirillales</taxon>
        <taxon>Oceanospirillaceae</taxon>
        <taxon>Thalassolituus</taxon>
    </lineage>
</organism>
<proteinExistence type="predicted"/>
<dbReference type="AlphaFoldDB" id="A0A9X2WII0"/>
<dbReference type="RefSeq" id="WP_260977819.1">
    <property type="nucleotide sequence ID" value="NZ_JAOANI010000029.1"/>
</dbReference>
<protein>
    <submittedName>
        <fullName evidence="3">Uncharacterized protein</fullName>
    </submittedName>
</protein>
<reference evidence="3" key="2">
    <citation type="submission" date="2022-08" db="EMBL/GenBank/DDBJ databases">
        <authorList>
            <person name="Dong C."/>
        </authorList>
    </citation>
    <scope>NUCLEOTIDE SEQUENCE</scope>
    <source>
        <strain evidence="3">59MF3M-4</strain>
    </source>
</reference>
<keyword evidence="1" id="KW-0175">Coiled coil</keyword>
<feature type="region of interest" description="Disordered" evidence="2">
    <location>
        <begin position="25"/>
        <end position="44"/>
    </location>
</feature>
<sequence>MNQRNDQDEPGNLLRELENLQRVLDDAASDQVDHGRNIPTLDPVDDIPLLSELFSENDIPVLKAVTAKAAAVPLQPTADNRRAETKPAEAKQTEDKTTDNKPQPASARPVLRAQPLPDVVIQRPHGDQPAQRAQVSAAPVATATTNTEPTATDALLAAAELTPAPARVSANPFLPQAILDRLTQEREAAQHSAQEAHRTMQKVMEQKQARASEQAVQQHMQQLTKLQKEHLIDQLVAEMLPQLTERLREKLREKLNH</sequence>
<keyword evidence="4" id="KW-1185">Reference proteome</keyword>
<gene>
    <name evidence="3" type="ORF">NYR02_18340</name>
</gene>
<dbReference type="EMBL" id="JAOANI010000029">
    <property type="protein sequence ID" value="MCT7360988.1"/>
    <property type="molecule type" value="Genomic_DNA"/>
</dbReference>
<evidence type="ECO:0000256" key="2">
    <source>
        <dbReference type="SAM" id="MobiDB-lite"/>
    </source>
</evidence>
<reference evidence="3" key="1">
    <citation type="journal article" date="2022" name="Front. Microbiol.">
        <title>Genome-based taxonomic rearrangement of Oceanobacter-related bacteria including the description of Thalassolituus hydrocarbonoclasticus sp. nov. and Thalassolituus pacificus sp. nov. and emended description of the genus Thalassolituus.</title>
        <authorList>
            <person name="Dong C."/>
            <person name="Wei L."/>
            <person name="Wang J."/>
            <person name="Lai Q."/>
            <person name="Huang Z."/>
            <person name="Shao Z."/>
        </authorList>
    </citation>
    <scope>NUCLEOTIDE SEQUENCE</scope>
    <source>
        <strain evidence="3">59MF3M-4</strain>
    </source>
</reference>
<accession>A0A9X2WII0</accession>
<comment type="caution">
    <text evidence="3">The sequence shown here is derived from an EMBL/GenBank/DDBJ whole genome shotgun (WGS) entry which is preliminary data.</text>
</comment>
<evidence type="ECO:0000313" key="4">
    <source>
        <dbReference type="Proteomes" id="UP001147830"/>
    </source>
</evidence>
<dbReference type="Proteomes" id="UP001147830">
    <property type="component" value="Unassembled WGS sequence"/>
</dbReference>
<name>A0A9X2WII0_9GAMM</name>